<feature type="site" description="Interaction with substrate rRNA" evidence="1">
    <location>
        <position position="4"/>
    </location>
</feature>
<dbReference type="GO" id="GO:0070475">
    <property type="term" value="P:rRNA base methylation"/>
    <property type="evidence" value="ECO:0007669"/>
    <property type="project" value="UniProtKB-UniRule"/>
</dbReference>
<dbReference type="InterPro" id="IPR007473">
    <property type="entry name" value="RlmJ"/>
</dbReference>
<reference evidence="3 4" key="1">
    <citation type="journal article" date="2014" name="Antonie Van Leeuwenhoek">
        <title>Hyphomonas beringensis sp. nov. and Hyphomonas chukchiensis sp. nov., isolated from surface seawater of the Bering Sea and Chukchi Sea.</title>
        <authorList>
            <person name="Li C."/>
            <person name="Lai Q."/>
            <person name="Li G."/>
            <person name="Dong C."/>
            <person name="Wang J."/>
            <person name="Liao Y."/>
            <person name="Shao Z."/>
        </authorList>
    </citation>
    <scope>NUCLEOTIDE SEQUENCE [LARGE SCALE GENOMIC DNA]</scope>
    <source>
        <strain evidence="3 4">22II1-22F38</strain>
    </source>
</reference>
<dbReference type="HAMAP" id="MF_00934">
    <property type="entry name" value="23SrRNA_methyltr_J"/>
    <property type="match status" value="1"/>
</dbReference>
<dbReference type="GO" id="GO:0005829">
    <property type="term" value="C:cytosol"/>
    <property type="evidence" value="ECO:0007669"/>
    <property type="project" value="TreeGrafter"/>
</dbReference>
<dbReference type="SUPFAM" id="SSF53335">
    <property type="entry name" value="S-adenosyl-L-methionine-dependent methyltransferases"/>
    <property type="match status" value="1"/>
</dbReference>
<dbReference type="GeneID" id="92500995"/>
<dbReference type="STRING" id="1280948.HY36_10850"/>
<evidence type="ECO:0000313" key="5">
    <source>
        <dbReference type="Proteomes" id="UP000259173"/>
    </source>
</evidence>
<feature type="binding site" evidence="1">
    <location>
        <position position="113"/>
    </location>
    <ligand>
        <name>S-adenosyl-L-methionine</name>
        <dbReference type="ChEBI" id="CHEBI:59789"/>
    </ligand>
</feature>
<dbReference type="eggNOG" id="COG2961">
    <property type="taxonomic scope" value="Bacteria"/>
</dbReference>
<dbReference type="PANTHER" id="PTHR37426">
    <property type="entry name" value="RIBOSOMAL RNA LARGE SUBUNIT METHYLTRANSFERASE J"/>
    <property type="match status" value="1"/>
</dbReference>
<feature type="binding site" evidence="1">
    <location>
        <position position="95"/>
    </location>
    <ligand>
        <name>S-adenosyl-L-methionine</name>
        <dbReference type="ChEBI" id="CHEBI:59789"/>
    </ligand>
</feature>
<keyword evidence="4" id="KW-1185">Reference proteome</keyword>
<organism evidence="3 4">
    <name type="scientific">Hyphomonas atlantica</name>
    <dbReference type="NCBI Taxonomy" id="1280948"/>
    <lineage>
        <taxon>Bacteria</taxon>
        <taxon>Pseudomonadati</taxon>
        <taxon>Pseudomonadota</taxon>
        <taxon>Alphaproteobacteria</taxon>
        <taxon>Hyphomonadales</taxon>
        <taxon>Hyphomonadaceae</taxon>
        <taxon>Hyphomonas</taxon>
    </lineage>
</organism>
<keyword evidence="1" id="KW-0694">RNA-binding</keyword>
<dbReference type="InterPro" id="IPR029063">
    <property type="entry name" value="SAM-dependent_MTases_sf"/>
</dbReference>
<sequence>MLSYQHGFHAGNRADVLKHAVLHATLKALADSGEPLLYVETHSGRGRYDLEGAQARKGNEAGDGIISMLNGRGPKPLRPWVEFVEQSGIRSYPGSPAHAQTLLPPDTRFILFERHPAEHKALSDALGSDDRIQIKKVDGYASALKLSPRSRERLVCLVDPSYETARDIDALALWTPKALKRWPKSLLMLWLPLFRDGRETEFGEYLTTLGDCRVYGARWPVDAQKETALEGSAMVVFNGPKSSDSECLAISSALQSWWSDKPLGK</sequence>
<keyword evidence="1 2" id="KW-0808">Transferase</keyword>
<accession>A0A059DW78</accession>
<keyword evidence="1 2" id="KW-0489">Methyltransferase</keyword>
<dbReference type="AlphaFoldDB" id="A0A059DW78"/>
<dbReference type="Proteomes" id="UP000259173">
    <property type="component" value="Unassembled WGS sequence"/>
</dbReference>
<dbReference type="GO" id="GO:0036307">
    <property type="term" value="F:23S rRNA (adenine(2030)-N(6))-methyltransferase activity"/>
    <property type="evidence" value="ECO:0007669"/>
    <property type="project" value="UniProtKB-UniRule"/>
</dbReference>
<dbReference type="Pfam" id="PF04378">
    <property type="entry name" value="RsmJ"/>
    <property type="match status" value="1"/>
</dbReference>
<evidence type="ECO:0000313" key="3">
    <source>
        <dbReference type="EMBL" id="KCZ58000.1"/>
    </source>
</evidence>
<dbReference type="RefSeq" id="WP_051602893.1">
    <property type="nucleotide sequence ID" value="NZ_AWFH01000062.1"/>
</dbReference>
<keyword evidence="1" id="KW-0698">rRNA processing</keyword>
<dbReference type="OrthoDB" id="9791274at2"/>
<feature type="active site" description="Proton acceptor" evidence="1">
    <location>
        <position position="159"/>
    </location>
</feature>
<feature type="binding site" evidence="1">
    <location>
        <position position="159"/>
    </location>
    <ligand>
        <name>S-adenosyl-L-methionine</name>
        <dbReference type="ChEBI" id="CHEBI:59789"/>
    </ligand>
</feature>
<reference evidence="2 5" key="2">
    <citation type="journal article" date="2018" name="Nat. Biotechnol.">
        <title>A standardized bacterial taxonomy based on genome phylogeny substantially revises the tree of life.</title>
        <authorList>
            <person name="Parks D.H."/>
            <person name="Chuvochina M."/>
            <person name="Waite D.W."/>
            <person name="Rinke C."/>
            <person name="Skarshewski A."/>
            <person name="Chaumeil P.A."/>
            <person name="Hugenholtz P."/>
        </authorList>
    </citation>
    <scope>NUCLEOTIDE SEQUENCE [LARGE SCALE GENOMIC DNA]</scope>
    <source>
        <strain evidence="2">UBA8557</strain>
    </source>
</reference>
<feature type="binding site" evidence="1">
    <location>
        <position position="19"/>
    </location>
    <ligand>
        <name>S-adenosyl-L-methionine</name>
        <dbReference type="ChEBI" id="CHEBI:59789"/>
    </ligand>
</feature>
<evidence type="ECO:0000256" key="1">
    <source>
        <dbReference type="HAMAP-Rule" id="MF_00934"/>
    </source>
</evidence>
<comment type="caution">
    <text evidence="3">The sequence shown here is derived from an EMBL/GenBank/DDBJ whole genome shotgun (WGS) entry which is preliminary data.</text>
</comment>
<dbReference type="EC" id="2.1.1.266" evidence="1"/>
<dbReference type="Gene3D" id="3.40.50.150">
    <property type="entry name" value="Vaccinia Virus protein VP39"/>
    <property type="match status" value="1"/>
</dbReference>
<comment type="function">
    <text evidence="1">Specifically methylates the adenine in position 2030 of 23S rRNA.</text>
</comment>
<keyword evidence="1" id="KW-0949">S-adenosyl-L-methionine</keyword>
<dbReference type="PATRIC" id="fig|1280948.3.peg.3292"/>
<feature type="binding site" evidence="1">
    <location>
        <begin position="138"/>
        <end position="139"/>
    </location>
    <ligand>
        <name>S-adenosyl-L-methionine</name>
        <dbReference type="ChEBI" id="CHEBI:59789"/>
    </ligand>
</feature>
<dbReference type="EMBL" id="AWFH01000062">
    <property type="protein sequence ID" value="KCZ58000.1"/>
    <property type="molecule type" value="Genomic_DNA"/>
</dbReference>
<dbReference type="EMBL" id="DMBR01000151">
    <property type="protein sequence ID" value="HAE93940.1"/>
    <property type="molecule type" value="Genomic_DNA"/>
</dbReference>
<dbReference type="Proteomes" id="UP000024547">
    <property type="component" value="Unassembled WGS sequence"/>
</dbReference>
<dbReference type="PANTHER" id="PTHR37426:SF1">
    <property type="entry name" value="RIBOSOMAL RNA LARGE SUBUNIT METHYLTRANSFERASE J"/>
    <property type="match status" value="1"/>
</dbReference>
<feature type="binding site" evidence="1">
    <location>
        <position position="42"/>
    </location>
    <ligand>
        <name>S-adenosyl-L-methionine</name>
        <dbReference type="ChEBI" id="CHEBI:59789"/>
    </ligand>
</feature>
<evidence type="ECO:0000313" key="2">
    <source>
        <dbReference type="EMBL" id="HAE93940.1"/>
    </source>
</evidence>
<dbReference type="GO" id="GO:0003723">
    <property type="term" value="F:RNA binding"/>
    <property type="evidence" value="ECO:0007669"/>
    <property type="project" value="UniProtKB-UniRule"/>
</dbReference>
<comment type="similarity">
    <text evidence="1">Belongs to the RlmJ family.</text>
</comment>
<comment type="catalytic activity">
    <reaction evidence="1">
        <text>adenosine(2030) in 23S rRNA + S-adenosyl-L-methionine = N(6)-methyladenosine(2030) in 23S rRNA + S-adenosyl-L-homocysteine + H(+)</text>
        <dbReference type="Rhea" id="RHEA:43736"/>
        <dbReference type="Rhea" id="RHEA-COMP:10668"/>
        <dbReference type="Rhea" id="RHEA-COMP:10669"/>
        <dbReference type="ChEBI" id="CHEBI:15378"/>
        <dbReference type="ChEBI" id="CHEBI:57856"/>
        <dbReference type="ChEBI" id="CHEBI:59789"/>
        <dbReference type="ChEBI" id="CHEBI:74411"/>
        <dbReference type="ChEBI" id="CHEBI:74449"/>
        <dbReference type="EC" id="2.1.1.266"/>
    </reaction>
</comment>
<evidence type="ECO:0000313" key="4">
    <source>
        <dbReference type="Proteomes" id="UP000024547"/>
    </source>
</evidence>
<gene>
    <name evidence="1" type="primary">rlmJ</name>
    <name evidence="2" type="ORF">DCG65_05230</name>
    <name evidence="3" type="ORF">HY36_10850</name>
</gene>
<protein>
    <recommendedName>
        <fullName evidence="1">Ribosomal RNA large subunit methyltransferase J</fullName>
        <ecNumber evidence="1">2.1.1.266</ecNumber>
    </recommendedName>
    <alternativeName>
        <fullName evidence="1">23S rRNA (adenine(2030)-N6)-methyltransferase</fullName>
    </alternativeName>
    <alternativeName>
        <fullName evidence="1">23S rRNA m6A2030 methyltransferase</fullName>
    </alternativeName>
</protein>
<name>A0A059DW78_9PROT</name>
<proteinExistence type="inferred from homology"/>
<comment type="subunit">
    <text evidence="1">Monomer.</text>
</comment>